<evidence type="ECO:0000313" key="2">
    <source>
        <dbReference type="Proteomes" id="UP000243650"/>
    </source>
</evidence>
<evidence type="ECO:0000313" key="1">
    <source>
        <dbReference type="EMBL" id="PRO65050.1"/>
    </source>
</evidence>
<comment type="caution">
    <text evidence="1">The sequence shown here is derived from an EMBL/GenBank/DDBJ whole genome shotgun (WGS) entry which is preliminary data.</text>
</comment>
<protein>
    <submittedName>
        <fullName evidence="1">DUF4256 domain-containing protein</fullName>
    </submittedName>
</protein>
<name>A0A2P6MFM8_ALKUR</name>
<reference evidence="1 2" key="1">
    <citation type="submission" date="2018-03" db="EMBL/GenBank/DDBJ databases">
        <title>Bacillus urumqiensis sp. nov., a moderately haloalkaliphilic bacterium isolated from a salt lake.</title>
        <authorList>
            <person name="Zhao B."/>
            <person name="Liao Z."/>
        </authorList>
    </citation>
    <scope>NUCLEOTIDE SEQUENCE [LARGE SCALE GENOMIC DNA]</scope>
    <source>
        <strain evidence="1 2">BZ-SZ-XJ18</strain>
    </source>
</reference>
<dbReference type="OrthoDB" id="8442276at2"/>
<dbReference type="Proteomes" id="UP000243650">
    <property type="component" value="Unassembled WGS sequence"/>
</dbReference>
<gene>
    <name evidence="1" type="ORF">C6I21_11425</name>
</gene>
<proteinExistence type="predicted"/>
<keyword evidence="2" id="KW-1185">Reference proteome</keyword>
<dbReference type="EMBL" id="PVNS01000010">
    <property type="protein sequence ID" value="PRO65050.1"/>
    <property type="molecule type" value="Genomic_DNA"/>
</dbReference>
<dbReference type="Pfam" id="PF14066">
    <property type="entry name" value="DUF4256"/>
    <property type="match status" value="1"/>
</dbReference>
<dbReference type="AlphaFoldDB" id="A0A2P6MFM8"/>
<accession>A0A2P6MFM8</accession>
<organism evidence="1 2">
    <name type="scientific">Alkalicoccus urumqiensis</name>
    <name type="common">Bacillus urumqiensis</name>
    <dbReference type="NCBI Taxonomy" id="1548213"/>
    <lineage>
        <taxon>Bacteria</taxon>
        <taxon>Bacillati</taxon>
        <taxon>Bacillota</taxon>
        <taxon>Bacilli</taxon>
        <taxon>Bacillales</taxon>
        <taxon>Bacillaceae</taxon>
        <taxon>Alkalicoccus</taxon>
    </lineage>
</organism>
<sequence length="187" mass="21352">MVGRQGGDTMTNEELTAILQKRFEENNHRHPALEWSGIEARIAADSRAAEVLREMEATGGEPDVLQFDPDKETYLFVDFARETPKGRRSVCYDDTALEARKKYKPKTSALTQAEQIGIQLLDEDLYRQLQEVEPVDMKTSSWILTPQPIREKGGALFGDRRYDQVFIYHNGADSYFGARGFRGFIEI</sequence>
<dbReference type="InterPro" id="IPR025352">
    <property type="entry name" value="DUF4256"/>
</dbReference>